<gene>
    <name evidence="1" type="ORF">Ltuc_0922</name>
</gene>
<sequence length="336" mass="38154">MARTKFSFWSDSVDEEYYVVKTKKGTEKLTAIHAVHDHISNAIYQVFGVHTTNLYIGYYQKMLGLISNVLPGYKDLIEWLNNKNALEEINQHQKVEACITAYKKFESDLSIEGKEALLAAAIILEDMDVIGAGLRNVGLIKLASKHQIIKIDPSDSIFDTSAENIDAVLRNFEANLSLDNPFIYGPFSFSKVCNNPQNIVGNLHFSEFFHDIDKEKLKYELAKFASLDDAYIKKLIIRDEYLELLSMDNKKLYLEQLSNLLLSKKTILKKVLSLPKIKIMPPEPAPVFIKDTVFSEPLEYIKHGASIPFKVKRIASSKYLDTDLDSFSTDSIVKIS</sequence>
<protein>
    <submittedName>
        <fullName evidence="1">Uncharacterized protein</fullName>
    </submittedName>
</protein>
<keyword evidence="2" id="KW-1185">Reference proteome</keyword>
<name>A0A0W0ZWB9_9GAMM</name>
<dbReference type="Proteomes" id="UP000054693">
    <property type="component" value="Unassembled WGS sequence"/>
</dbReference>
<dbReference type="PATRIC" id="fig|40335.7.peg.972"/>
<accession>A0A0W0ZWB9</accession>
<proteinExistence type="predicted"/>
<comment type="caution">
    <text evidence="1">The sequence shown here is derived from an EMBL/GenBank/DDBJ whole genome shotgun (WGS) entry which is preliminary data.</text>
</comment>
<organism evidence="1 2">
    <name type="scientific">Legionella tucsonensis</name>
    <dbReference type="NCBI Taxonomy" id="40335"/>
    <lineage>
        <taxon>Bacteria</taxon>
        <taxon>Pseudomonadati</taxon>
        <taxon>Pseudomonadota</taxon>
        <taxon>Gammaproteobacteria</taxon>
        <taxon>Legionellales</taxon>
        <taxon>Legionellaceae</taxon>
        <taxon>Legionella</taxon>
    </lineage>
</organism>
<dbReference type="EMBL" id="LNZA01000001">
    <property type="protein sequence ID" value="KTD73075.1"/>
    <property type="molecule type" value="Genomic_DNA"/>
</dbReference>
<reference evidence="1 2" key="1">
    <citation type="submission" date="2015-11" db="EMBL/GenBank/DDBJ databases">
        <title>Genomic analysis of 38 Legionella species identifies large and diverse effector repertoires.</title>
        <authorList>
            <person name="Burstein D."/>
            <person name="Amaro F."/>
            <person name="Zusman T."/>
            <person name="Lifshitz Z."/>
            <person name="Cohen O."/>
            <person name="Gilbert J.A."/>
            <person name="Pupko T."/>
            <person name="Shuman H.A."/>
            <person name="Segal G."/>
        </authorList>
    </citation>
    <scope>NUCLEOTIDE SEQUENCE [LARGE SCALE GENOMIC DNA]</scope>
    <source>
        <strain evidence="1 2">ATCC 49180</strain>
    </source>
</reference>
<dbReference type="OrthoDB" id="5653276at2"/>
<evidence type="ECO:0000313" key="2">
    <source>
        <dbReference type="Proteomes" id="UP000054693"/>
    </source>
</evidence>
<dbReference type="RefSeq" id="WP_058520149.1">
    <property type="nucleotide sequence ID" value="NZ_CAAAIP010000001.1"/>
</dbReference>
<evidence type="ECO:0000313" key="1">
    <source>
        <dbReference type="EMBL" id="KTD73075.1"/>
    </source>
</evidence>
<dbReference type="AlphaFoldDB" id="A0A0W0ZWB9"/>